<evidence type="ECO:0000313" key="1">
    <source>
        <dbReference type="EMBL" id="KAK7835334.1"/>
    </source>
</evidence>
<name>A0AAW0KA14_MYOGA</name>
<dbReference type="Proteomes" id="UP001488838">
    <property type="component" value="Unassembled WGS sequence"/>
</dbReference>
<reference evidence="1 2" key="1">
    <citation type="journal article" date="2023" name="bioRxiv">
        <title>Conserved and derived expression patterns and positive selection on dental genes reveal complex evolutionary context of ever-growing rodent molars.</title>
        <authorList>
            <person name="Calamari Z.T."/>
            <person name="Song A."/>
            <person name="Cohen E."/>
            <person name="Akter M."/>
            <person name="Roy R.D."/>
            <person name="Hallikas O."/>
            <person name="Christensen M.M."/>
            <person name="Li P."/>
            <person name="Marangoni P."/>
            <person name="Jernvall J."/>
            <person name="Klein O.D."/>
        </authorList>
    </citation>
    <scope>NUCLEOTIDE SEQUENCE [LARGE SCALE GENOMIC DNA]</scope>
    <source>
        <strain evidence="1">V071</strain>
    </source>
</reference>
<dbReference type="EMBL" id="JBBHLL010000002">
    <property type="protein sequence ID" value="KAK7835334.1"/>
    <property type="molecule type" value="Genomic_DNA"/>
</dbReference>
<keyword evidence="2" id="KW-1185">Reference proteome</keyword>
<comment type="caution">
    <text evidence="1">The sequence shown here is derived from an EMBL/GenBank/DDBJ whole genome shotgun (WGS) entry which is preliminary data.</text>
</comment>
<gene>
    <name evidence="1" type="ORF">U0070_017870</name>
</gene>
<evidence type="ECO:0000313" key="2">
    <source>
        <dbReference type="Proteomes" id="UP001488838"/>
    </source>
</evidence>
<accession>A0AAW0KA14</accession>
<dbReference type="AlphaFoldDB" id="A0AAW0KA14"/>
<sequence>MLVSGQQLVICSTYSPLTSLKGKCNNQIHKMCYVQQQQVSQIWKKMMEIMTQDKQRNDLKEVKNKNAKGPKFKLGKLMELHDEGGSFEKTTGDKTGVKVGQDDVYMDY</sequence>
<protein>
    <submittedName>
        <fullName evidence="1">Uncharacterized protein</fullName>
    </submittedName>
</protein>
<proteinExistence type="predicted"/>
<organism evidence="1 2">
    <name type="scientific">Myodes glareolus</name>
    <name type="common">Bank vole</name>
    <name type="synonym">Clethrionomys glareolus</name>
    <dbReference type="NCBI Taxonomy" id="447135"/>
    <lineage>
        <taxon>Eukaryota</taxon>
        <taxon>Metazoa</taxon>
        <taxon>Chordata</taxon>
        <taxon>Craniata</taxon>
        <taxon>Vertebrata</taxon>
        <taxon>Euteleostomi</taxon>
        <taxon>Mammalia</taxon>
        <taxon>Eutheria</taxon>
        <taxon>Euarchontoglires</taxon>
        <taxon>Glires</taxon>
        <taxon>Rodentia</taxon>
        <taxon>Myomorpha</taxon>
        <taxon>Muroidea</taxon>
        <taxon>Cricetidae</taxon>
        <taxon>Arvicolinae</taxon>
        <taxon>Myodes</taxon>
    </lineage>
</organism>